<dbReference type="PANTHER" id="PTHR45913">
    <property type="entry name" value="EPM2A-INTERACTING PROTEIN 1"/>
    <property type="match status" value="1"/>
</dbReference>
<keyword evidence="2" id="KW-1185">Reference proteome</keyword>
<evidence type="ECO:0000313" key="1">
    <source>
        <dbReference type="EMBL" id="KAG8233889.1"/>
    </source>
</evidence>
<reference evidence="1" key="2">
    <citation type="submission" date="2017-10" db="EMBL/GenBank/DDBJ databases">
        <title>Ladona fulva Genome sequencing and assembly.</title>
        <authorList>
            <person name="Murali S."/>
            <person name="Richards S."/>
            <person name="Bandaranaike D."/>
            <person name="Bellair M."/>
            <person name="Blankenburg K."/>
            <person name="Chao H."/>
            <person name="Dinh H."/>
            <person name="Doddapaneni H."/>
            <person name="Dugan-Rocha S."/>
            <person name="Elkadiri S."/>
            <person name="Gnanaolivu R."/>
            <person name="Hernandez B."/>
            <person name="Skinner E."/>
            <person name="Javaid M."/>
            <person name="Lee S."/>
            <person name="Li M."/>
            <person name="Ming W."/>
            <person name="Munidasa M."/>
            <person name="Muniz J."/>
            <person name="Nguyen L."/>
            <person name="Hughes D."/>
            <person name="Osuji N."/>
            <person name="Pu L.-L."/>
            <person name="Puazo M."/>
            <person name="Qu C."/>
            <person name="Quiroz J."/>
            <person name="Raj R."/>
            <person name="Weissenberger G."/>
            <person name="Xin Y."/>
            <person name="Zou X."/>
            <person name="Han Y."/>
            <person name="Worley K."/>
            <person name="Muzny D."/>
            <person name="Gibbs R."/>
        </authorList>
    </citation>
    <scope>NUCLEOTIDE SEQUENCE</scope>
    <source>
        <strain evidence="1">Sampled in the wild</strain>
    </source>
</reference>
<evidence type="ECO:0000313" key="2">
    <source>
        <dbReference type="Proteomes" id="UP000792457"/>
    </source>
</evidence>
<dbReference type="PANTHER" id="PTHR45913:SF21">
    <property type="entry name" value="DUF4371 DOMAIN-CONTAINING PROTEIN"/>
    <property type="match status" value="1"/>
</dbReference>
<comment type="caution">
    <text evidence="1">The sequence shown here is derived from an EMBL/GenBank/DDBJ whole genome shotgun (WGS) entry which is preliminary data.</text>
</comment>
<dbReference type="EMBL" id="KZ308752">
    <property type="protein sequence ID" value="KAG8233889.1"/>
    <property type="molecule type" value="Genomic_DNA"/>
</dbReference>
<protein>
    <recommendedName>
        <fullName evidence="3">SPIN-DOC-like zinc-finger domain-containing protein</fullName>
    </recommendedName>
</protein>
<gene>
    <name evidence="1" type="ORF">J437_LFUL005216</name>
</gene>
<proteinExistence type="predicted"/>
<dbReference type="OrthoDB" id="6431883at2759"/>
<evidence type="ECO:0008006" key="3">
    <source>
        <dbReference type="Google" id="ProtNLM"/>
    </source>
</evidence>
<accession>A0A8K0KEQ0</accession>
<dbReference type="Proteomes" id="UP000792457">
    <property type="component" value="Unassembled WGS sequence"/>
</dbReference>
<name>A0A8K0KEQ0_LADFU</name>
<organism evidence="1 2">
    <name type="scientific">Ladona fulva</name>
    <name type="common">Scarce chaser dragonfly</name>
    <name type="synonym">Libellula fulva</name>
    <dbReference type="NCBI Taxonomy" id="123851"/>
    <lineage>
        <taxon>Eukaryota</taxon>
        <taxon>Metazoa</taxon>
        <taxon>Ecdysozoa</taxon>
        <taxon>Arthropoda</taxon>
        <taxon>Hexapoda</taxon>
        <taxon>Insecta</taxon>
        <taxon>Pterygota</taxon>
        <taxon>Palaeoptera</taxon>
        <taxon>Odonata</taxon>
        <taxon>Epiprocta</taxon>
        <taxon>Anisoptera</taxon>
        <taxon>Libelluloidea</taxon>
        <taxon>Libellulidae</taxon>
        <taxon>Ladona</taxon>
    </lineage>
</organism>
<dbReference type="AlphaFoldDB" id="A0A8K0KEQ0"/>
<reference evidence="1" key="1">
    <citation type="submission" date="2013-04" db="EMBL/GenBank/DDBJ databases">
        <authorList>
            <person name="Qu J."/>
            <person name="Murali S.C."/>
            <person name="Bandaranaike D."/>
            <person name="Bellair M."/>
            <person name="Blankenburg K."/>
            <person name="Chao H."/>
            <person name="Dinh H."/>
            <person name="Doddapaneni H."/>
            <person name="Downs B."/>
            <person name="Dugan-Rocha S."/>
            <person name="Elkadiri S."/>
            <person name="Gnanaolivu R.D."/>
            <person name="Hernandez B."/>
            <person name="Javaid M."/>
            <person name="Jayaseelan J.C."/>
            <person name="Lee S."/>
            <person name="Li M."/>
            <person name="Ming W."/>
            <person name="Munidasa M."/>
            <person name="Muniz J."/>
            <person name="Nguyen L."/>
            <person name="Ongeri F."/>
            <person name="Osuji N."/>
            <person name="Pu L.-L."/>
            <person name="Puazo M."/>
            <person name="Qu C."/>
            <person name="Quiroz J."/>
            <person name="Raj R."/>
            <person name="Weissenberger G."/>
            <person name="Xin Y."/>
            <person name="Zou X."/>
            <person name="Han Y."/>
            <person name="Richards S."/>
            <person name="Worley K."/>
            <person name="Muzny D."/>
            <person name="Gibbs R."/>
        </authorList>
    </citation>
    <scope>NUCLEOTIDE SEQUENCE</scope>
    <source>
        <strain evidence="1">Sampled in the wild</strain>
    </source>
</reference>
<sequence>MISYLARCHYFNPKMSGSSKRNRTYNFNTDWEESYCFVNVKDKYVCLLCSCSVAVAKKHYVERHFKTNYATFNTNYPLQSELRKKKIAQLKLNLSAQQCVFTRPAVKSKKATVASLNICHMLAKKKKPFQDGELLKEAFLTGADCLFEGFFNKREILSAIQDLQLSDNTVTRRIHDISKDMQTLLKSDLEICDYFSLQFDESTDVTDTAQLAVMVRMVFSNFTVKEDLLKLLPMKARTTGDVEIDLSSFVVNLQSLQNQFEKRFQQFTTIQPMVTFFVNPFTCQVNVTKMAAHIAELV</sequence>